<dbReference type="RefSeq" id="WP_163134618.1">
    <property type="nucleotide sequence ID" value="NZ_JAYDYW010000015.1"/>
</dbReference>
<name>A0ABU7G8C4_9ALTE</name>
<reference evidence="3" key="1">
    <citation type="submission" date="2023-07" db="EMBL/GenBank/DDBJ databases">
        <title>Draft genome sequence of Agarivorans aestuarii strain ZMCS4, a CAZymes producing bacteria isolated from the marine brown algae Clodostephus spongiosus.</title>
        <authorList>
            <person name="Lorente B."/>
            <person name="Cabral C."/>
            <person name="Frias J."/>
            <person name="Faria J."/>
            <person name="Toubarro D."/>
        </authorList>
    </citation>
    <scope>NUCLEOTIDE SEQUENCE [LARGE SCALE GENOMIC DNA]</scope>
    <source>
        <strain evidence="3">ZMCS4</strain>
    </source>
</reference>
<evidence type="ECO:0000313" key="2">
    <source>
        <dbReference type="EMBL" id="MEE1675672.1"/>
    </source>
</evidence>
<dbReference type="EMBL" id="JAYDYW010000015">
    <property type="protein sequence ID" value="MEE1675672.1"/>
    <property type="molecule type" value="Genomic_DNA"/>
</dbReference>
<comment type="caution">
    <text evidence="2">The sequence shown here is derived from an EMBL/GenBank/DDBJ whole genome shotgun (WGS) entry which is preliminary data.</text>
</comment>
<keyword evidence="3" id="KW-1185">Reference proteome</keyword>
<dbReference type="PANTHER" id="PTHR35535">
    <property type="entry name" value="HEAT SHOCK PROTEIN HSLJ"/>
    <property type="match status" value="1"/>
</dbReference>
<accession>A0ABU7G8C4</accession>
<proteinExistence type="predicted"/>
<dbReference type="Pfam" id="PF03724">
    <property type="entry name" value="META"/>
    <property type="match status" value="1"/>
</dbReference>
<gene>
    <name evidence="2" type="ORF">SNR37_000998</name>
</gene>
<dbReference type="InterPro" id="IPR038670">
    <property type="entry name" value="HslJ-like_sf"/>
</dbReference>
<evidence type="ECO:0000259" key="1">
    <source>
        <dbReference type="Pfam" id="PF03724"/>
    </source>
</evidence>
<organism evidence="2 3">
    <name type="scientific">Agarivorans aestuarii</name>
    <dbReference type="NCBI Taxonomy" id="1563703"/>
    <lineage>
        <taxon>Bacteria</taxon>
        <taxon>Pseudomonadati</taxon>
        <taxon>Pseudomonadota</taxon>
        <taxon>Gammaproteobacteria</taxon>
        <taxon>Alteromonadales</taxon>
        <taxon>Alteromonadaceae</taxon>
        <taxon>Agarivorans</taxon>
    </lineage>
</organism>
<dbReference type="PANTHER" id="PTHR35535:SF1">
    <property type="entry name" value="HEAT SHOCK PROTEIN HSLJ"/>
    <property type="match status" value="1"/>
</dbReference>
<evidence type="ECO:0000313" key="3">
    <source>
        <dbReference type="Proteomes" id="UP001310248"/>
    </source>
</evidence>
<reference evidence="2 3" key="2">
    <citation type="submission" date="2023-12" db="EMBL/GenBank/DDBJ databases">
        <authorList>
            <consortium name="Cladostephus spongiosus"/>
            <person name="Lorente B."/>
            <person name="Cabral C."/>
            <person name="Frias J."/>
            <person name="Faria J."/>
            <person name="Toubarro D."/>
        </authorList>
    </citation>
    <scope>NUCLEOTIDE SEQUENCE [LARGE SCALE GENOMIC DNA]</scope>
    <source>
        <strain evidence="2 3">ZMCS4</strain>
    </source>
</reference>
<dbReference type="InterPro" id="IPR053147">
    <property type="entry name" value="Hsp_HslJ-like"/>
</dbReference>
<protein>
    <submittedName>
        <fullName evidence="2">META domain-containing protein</fullName>
    </submittedName>
</protein>
<dbReference type="PROSITE" id="PS51257">
    <property type="entry name" value="PROKAR_LIPOPROTEIN"/>
    <property type="match status" value="1"/>
</dbReference>
<dbReference type="Gene3D" id="2.40.128.270">
    <property type="match status" value="1"/>
</dbReference>
<dbReference type="InterPro" id="IPR005184">
    <property type="entry name" value="DUF306_Meta_HslJ"/>
</dbReference>
<dbReference type="Proteomes" id="UP001310248">
    <property type="component" value="Unassembled WGS sequence"/>
</dbReference>
<feature type="domain" description="DUF306" evidence="1">
    <location>
        <begin position="51"/>
        <end position="124"/>
    </location>
</feature>
<sequence length="135" mass="15067">MKKQLLIGLTLSLGLMGCASKQSEPSMDLADSRWYMTGDFYNIADIKLPAFTLEENDQGYKISGTTGCNNFFGQAEWDGKQLTVNQPIGMTRMLCDDTANKIEMEFVQALEKPIMSDGENLRLNNGAKFKRVPKS</sequence>